<keyword evidence="5" id="KW-1185">Reference proteome</keyword>
<dbReference type="Proteomes" id="UP000704762">
    <property type="component" value="Unassembled WGS sequence"/>
</dbReference>
<evidence type="ECO:0000313" key="5">
    <source>
        <dbReference type="Proteomes" id="UP000704762"/>
    </source>
</evidence>
<dbReference type="EMBL" id="JAFBCF010000001">
    <property type="protein sequence ID" value="MBM7799179.1"/>
    <property type="molecule type" value="Genomic_DNA"/>
</dbReference>
<evidence type="ECO:0000313" key="4">
    <source>
        <dbReference type="EMBL" id="MBM7799179.1"/>
    </source>
</evidence>
<dbReference type="RefSeq" id="WP_204917757.1">
    <property type="nucleotide sequence ID" value="NZ_BAAAQP010000001.1"/>
</dbReference>
<keyword evidence="2" id="KW-0472">Membrane</keyword>
<keyword evidence="2" id="KW-1133">Transmembrane helix</keyword>
<organism evidence="4 5">
    <name type="scientific">Microlunatus panaciterrae</name>
    <dbReference type="NCBI Taxonomy" id="400768"/>
    <lineage>
        <taxon>Bacteria</taxon>
        <taxon>Bacillati</taxon>
        <taxon>Actinomycetota</taxon>
        <taxon>Actinomycetes</taxon>
        <taxon>Propionibacteriales</taxon>
        <taxon>Propionibacteriaceae</taxon>
        <taxon>Microlunatus</taxon>
    </lineage>
</organism>
<feature type="region of interest" description="Disordered" evidence="1">
    <location>
        <begin position="57"/>
        <end position="96"/>
    </location>
</feature>
<evidence type="ECO:0000256" key="2">
    <source>
        <dbReference type="SAM" id="Phobius"/>
    </source>
</evidence>
<gene>
    <name evidence="4" type="ORF">JOE57_002100</name>
</gene>
<dbReference type="PANTHER" id="PTHR40763:SF4">
    <property type="entry name" value="DUF1707 DOMAIN-CONTAINING PROTEIN"/>
    <property type="match status" value="1"/>
</dbReference>
<feature type="transmembrane region" description="Helical" evidence="2">
    <location>
        <begin position="128"/>
        <end position="144"/>
    </location>
</feature>
<evidence type="ECO:0000256" key="1">
    <source>
        <dbReference type="SAM" id="MobiDB-lite"/>
    </source>
</evidence>
<name>A0ABS2RJK0_9ACTN</name>
<comment type="caution">
    <text evidence="4">The sequence shown here is derived from an EMBL/GenBank/DDBJ whole genome shotgun (WGS) entry which is preliminary data.</text>
</comment>
<proteinExistence type="predicted"/>
<feature type="compositionally biased region" description="Low complexity" evidence="1">
    <location>
        <begin position="82"/>
        <end position="96"/>
    </location>
</feature>
<feature type="domain" description="DUF1707" evidence="3">
    <location>
        <begin position="11"/>
        <end position="62"/>
    </location>
</feature>
<accession>A0ABS2RJK0</accession>
<protein>
    <recommendedName>
        <fullName evidence="3">DUF1707 domain-containing protein</fullName>
    </recommendedName>
</protein>
<dbReference type="InterPro" id="IPR012551">
    <property type="entry name" value="DUF1707_SHOCT-like"/>
</dbReference>
<dbReference type="Pfam" id="PF08044">
    <property type="entry name" value="DUF1707"/>
    <property type="match status" value="1"/>
</dbReference>
<keyword evidence="2" id="KW-0812">Transmembrane</keyword>
<reference evidence="4 5" key="1">
    <citation type="submission" date="2021-01" db="EMBL/GenBank/DDBJ databases">
        <title>Sequencing the genomes of 1000 actinobacteria strains.</title>
        <authorList>
            <person name="Klenk H.-P."/>
        </authorList>
    </citation>
    <scope>NUCLEOTIDE SEQUENCE [LARGE SCALE GENOMIC DNA]</scope>
    <source>
        <strain evidence="4 5">DSM 18662</strain>
    </source>
</reference>
<feature type="transmembrane region" description="Helical" evidence="2">
    <location>
        <begin position="104"/>
        <end position="122"/>
    </location>
</feature>
<sequence length="150" mass="17275">MTDDSRPLPQRIGDVERDRAVALLRDHLAEGRLDQQEFDDRLTLALSARTQADLDPLFADLPGPRPVQDLEPASPFQPPPWQNQQPAPQAVVSQPSQPQQVARLNQVWGIVSALAWPAAIIFCFATDWRYWWVMLIPLFFPWWLNRGQRR</sequence>
<dbReference type="PANTHER" id="PTHR40763">
    <property type="entry name" value="MEMBRANE PROTEIN-RELATED"/>
    <property type="match status" value="1"/>
</dbReference>
<evidence type="ECO:0000259" key="3">
    <source>
        <dbReference type="Pfam" id="PF08044"/>
    </source>
</evidence>